<keyword evidence="5" id="KW-1208">Phospholipid metabolism</keyword>
<comment type="pathway">
    <text evidence="1">Phospholipid metabolism; CDP-diacylglycerol biosynthesis; CDP-diacylglycerol from sn-glycerol 3-phosphate: step 2/3.</text>
</comment>
<keyword evidence="5" id="KW-0594">Phospholipid biosynthesis</keyword>
<dbReference type="NCBIfam" id="TIGR00530">
    <property type="entry name" value="AGP_acyltrn"/>
    <property type="match status" value="1"/>
</dbReference>
<keyword evidence="5" id="KW-0444">Lipid biosynthesis</keyword>
<accession>A0A158P656</accession>
<reference evidence="8" key="1">
    <citation type="submission" date="2012-09" db="EMBL/GenBank/DDBJ databases">
        <authorList>
            <person name="Martin A.A."/>
        </authorList>
    </citation>
    <scope>NUCLEOTIDE SEQUENCE</scope>
</reference>
<dbReference type="PANTHER" id="PTHR10434">
    <property type="entry name" value="1-ACYL-SN-GLYCEROL-3-PHOSPHATE ACYLTRANSFERASE"/>
    <property type="match status" value="1"/>
</dbReference>
<evidence type="ECO:0000256" key="3">
    <source>
        <dbReference type="ARBA" id="ARBA00022679"/>
    </source>
</evidence>
<reference evidence="9" key="2">
    <citation type="submission" date="2016-04" db="UniProtKB">
        <authorList>
            <consortium name="WormBaseParasite"/>
        </authorList>
    </citation>
    <scope>IDENTIFICATION</scope>
</reference>
<dbReference type="InterPro" id="IPR004552">
    <property type="entry name" value="AGP_acyltrans"/>
</dbReference>
<keyword evidence="8" id="KW-1185">Reference proteome</keyword>
<comment type="domain">
    <text evidence="5">The HXXXXD motif is essential for acyltransferase activity and may constitute the binding site for the phosphate moiety of the glycerol-3-phosphate.</text>
</comment>
<keyword evidence="6" id="KW-0812">Transmembrane</keyword>
<evidence type="ECO:0000259" key="7">
    <source>
        <dbReference type="SMART" id="SM00563"/>
    </source>
</evidence>
<dbReference type="SUPFAM" id="SSF69593">
    <property type="entry name" value="Glycerol-3-phosphate (1)-acyltransferase"/>
    <property type="match status" value="1"/>
</dbReference>
<protein>
    <recommendedName>
        <fullName evidence="5">1-acyl-sn-glycerol-3-phosphate acyltransferase</fullName>
        <ecNumber evidence="5">2.3.1.51</ecNumber>
    </recommendedName>
</protein>
<dbReference type="PANTHER" id="PTHR10434:SF11">
    <property type="entry name" value="1-ACYL-SN-GLYCEROL-3-PHOSPHATE ACYLTRANSFERASE"/>
    <property type="match status" value="1"/>
</dbReference>
<dbReference type="Pfam" id="PF01553">
    <property type="entry name" value="Acyltransferase"/>
    <property type="match status" value="1"/>
</dbReference>
<evidence type="ECO:0000256" key="2">
    <source>
        <dbReference type="ARBA" id="ARBA00008655"/>
    </source>
</evidence>
<name>A0A158P656_ANGCA</name>
<feature type="transmembrane region" description="Helical" evidence="6">
    <location>
        <begin position="32"/>
        <end position="54"/>
    </location>
</feature>
<dbReference type="GO" id="GO:0003841">
    <property type="term" value="F:1-acylglycerol-3-phosphate O-acyltransferase activity"/>
    <property type="evidence" value="ECO:0007669"/>
    <property type="project" value="UniProtKB-UniRule"/>
</dbReference>
<keyword evidence="6" id="KW-0472">Membrane</keyword>
<comment type="similarity">
    <text evidence="2 5">Belongs to the 1-acyl-sn-glycerol-3-phosphate acyltransferase family.</text>
</comment>
<sequence length="240" mass="27775">MVFWMLTLLVCCVLFVCLYNLSQWFHYINRISLLYICIFLHAIECCITLIPSWLSCNGADLVFHTFKYWTLWTGVKVEVRGFDEHLARLEGPAVIVCNHQSVMDVVAMTRVWPPRGTVLMKKSLKYVPFFNLSSILANAVFVDRFNHSRAMNTLNRCVEQLVKYNLKLWIFPEGTRNRGIGMLPFKKGAFNIAVRGGFPVIPIVFSNYRPFYSKSDRYFKSDGEVIAQVLRPVNTKEVNI</sequence>
<dbReference type="InterPro" id="IPR002123">
    <property type="entry name" value="Plipid/glycerol_acylTrfase"/>
</dbReference>
<dbReference type="STRING" id="6313.A0A158P656"/>
<proteinExistence type="inferred from homology"/>
<evidence type="ECO:0000256" key="1">
    <source>
        <dbReference type="ARBA" id="ARBA00004728"/>
    </source>
</evidence>
<evidence type="ECO:0000313" key="9">
    <source>
        <dbReference type="WBParaSite" id="ACAC_0000062101-mRNA-1"/>
    </source>
</evidence>
<keyword evidence="6" id="KW-1133">Transmembrane helix</keyword>
<dbReference type="GO" id="GO:0016020">
    <property type="term" value="C:membrane"/>
    <property type="evidence" value="ECO:0007669"/>
    <property type="project" value="InterPro"/>
</dbReference>
<keyword evidence="5" id="KW-0443">Lipid metabolism</keyword>
<dbReference type="GO" id="GO:0005783">
    <property type="term" value="C:endoplasmic reticulum"/>
    <property type="evidence" value="ECO:0007669"/>
    <property type="project" value="TreeGrafter"/>
</dbReference>
<keyword evidence="4 5" id="KW-0012">Acyltransferase</keyword>
<evidence type="ECO:0000256" key="4">
    <source>
        <dbReference type="ARBA" id="ARBA00023315"/>
    </source>
</evidence>
<feature type="domain" description="Phospholipid/glycerol acyltransferase" evidence="7">
    <location>
        <begin position="93"/>
        <end position="208"/>
    </location>
</feature>
<evidence type="ECO:0000313" key="8">
    <source>
        <dbReference type="Proteomes" id="UP000035642"/>
    </source>
</evidence>
<evidence type="ECO:0000256" key="6">
    <source>
        <dbReference type="SAM" id="Phobius"/>
    </source>
</evidence>
<organism evidence="8 9">
    <name type="scientific">Angiostrongylus cantonensis</name>
    <name type="common">Rat lungworm</name>
    <dbReference type="NCBI Taxonomy" id="6313"/>
    <lineage>
        <taxon>Eukaryota</taxon>
        <taxon>Metazoa</taxon>
        <taxon>Ecdysozoa</taxon>
        <taxon>Nematoda</taxon>
        <taxon>Chromadorea</taxon>
        <taxon>Rhabditida</taxon>
        <taxon>Rhabditina</taxon>
        <taxon>Rhabditomorpha</taxon>
        <taxon>Strongyloidea</taxon>
        <taxon>Metastrongylidae</taxon>
        <taxon>Angiostrongylus</taxon>
    </lineage>
</organism>
<dbReference type="AlphaFoldDB" id="A0A158P656"/>
<keyword evidence="3 5" id="KW-0808">Transferase</keyword>
<comment type="catalytic activity">
    <reaction evidence="5">
        <text>a 1-acyl-sn-glycero-3-phosphate + an acyl-CoA = a 1,2-diacyl-sn-glycero-3-phosphate + CoA</text>
        <dbReference type="Rhea" id="RHEA:19709"/>
        <dbReference type="ChEBI" id="CHEBI:57287"/>
        <dbReference type="ChEBI" id="CHEBI:57970"/>
        <dbReference type="ChEBI" id="CHEBI:58342"/>
        <dbReference type="ChEBI" id="CHEBI:58608"/>
        <dbReference type="EC" id="2.3.1.51"/>
    </reaction>
</comment>
<dbReference type="Proteomes" id="UP000035642">
    <property type="component" value="Unassembled WGS sequence"/>
</dbReference>
<evidence type="ECO:0000256" key="5">
    <source>
        <dbReference type="RuleBase" id="RU361267"/>
    </source>
</evidence>
<dbReference type="WBParaSite" id="ACAC_0000062101-mRNA-1">
    <property type="protein sequence ID" value="ACAC_0000062101-mRNA-1"/>
    <property type="gene ID" value="ACAC_0000062101"/>
</dbReference>
<dbReference type="SMART" id="SM00563">
    <property type="entry name" value="PlsC"/>
    <property type="match status" value="1"/>
</dbReference>
<dbReference type="CDD" id="cd07989">
    <property type="entry name" value="LPLAT_AGPAT-like"/>
    <property type="match status" value="1"/>
</dbReference>
<dbReference type="GO" id="GO:0006654">
    <property type="term" value="P:phosphatidic acid biosynthetic process"/>
    <property type="evidence" value="ECO:0007669"/>
    <property type="project" value="TreeGrafter"/>
</dbReference>
<dbReference type="EC" id="2.3.1.51" evidence="5"/>